<evidence type="ECO:0000313" key="10">
    <source>
        <dbReference type="Proteomes" id="UP000580891"/>
    </source>
</evidence>
<comment type="cofactor">
    <cofactor evidence="1">
        <name>Mg(2+)</name>
        <dbReference type="ChEBI" id="CHEBI:18420"/>
    </cofactor>
</comment>
<dbReference type="AlphaFoldDB" id="A0A7V9Z2B7"/>
<reference evidence="9 10" key="1">
    <citation type="submission" date="2020-07" db="EMBL/GenBank/DDBJ databases">
        <title>Genomic Encyclopedia of Type Strains, Phase IV (KMG-IV): sequencing the most valuable type-strain genomes for metagenomic binning, comparative biology and taxonomic classification.</title>
        <authorList>
            <person name="Goeker M."/>
        </authorList>
    </citation>
    <scope>NUCLEOTIDE SEQUENCE [LARGE SCALE GENOMIC DNA]</scope>
    <source>
        <strain evidence="9 10">DSM 25220</strain>
    </source>
</reference>
<keyword evidence="5 9" id="KW-0378">Hydrolase</keyword>
<keyword evidence="10" id="KW-1185">Reference proteome</keyword>
<comment type="catalytic activity">
    <reaction evidence="7">
        <text>(2R)-O-phospho-3-sulfolactate + H2O = (2R)-3-sulfolactate + phosphate</text>
        <dbReference type="Rhea" id="RHEA:23416"/>
        <dbReference type="ChEBI" id="CHEBI:15377"/>
        <dbReference type="ChEBI" id="CHEBI:15597"/>
        <dbReference type="ChEBI" id="CHEBI:43474"/>
        <dbReference type="ChEBI" id="CHEBI:58738"/>
        <dbReference type="EC" id="3.1.3.71"/>
    </reaction>
</comment>
<dbReference type="EC" id="3.1.3.71" evidence="3"/>
<dbReference type="SUPFAM" id="SSF142823">
    <property type="entry name" value="ComB-like"/>
    <property type="match status" value="1"/>
</dbReference>
<dbReference type="PANTHER" id="PTHR37311:SF1">
    <property type="entry name" value="2-PHOSPHOSULFOLACTATE PHOSPHATASE-RELATED"/>
    <property type="match status" value="1"/>
</dbReference>
<protein>
    <recommendedName>
        <fullName evidence="4">Probable 2-phosphosulfolactate phosphatase</fullName>
        <ecNumber evidence="3">3.1.3.71</ecNumber>
    </recommendedName>
</protein>
<sequence>MQKIHLILRKEEIDEQKMNNNKIAIVLDVLMATSMITAAISFSAKTIIPVLNDAEAKEVAVSLPKGSYELVGEHEGLTIEGFLPPVPLMLKEKMVGKTVVLSTTNGTVAIRRSASAKKVYIGSLLNGSAVAEYVSEHHSSDTIVLICSGSSGHFSLEDFYGAGYILHHLLENGFLKERLSDSAKAALLFYERYSQQKEGKEILKLSQVGQMLAAHGFEREIDYVSQQGIANVVPLFQPEGEVYDVSRGKFYL</sequence>
<dbReference type="Proteomes" id="UP000580891">
    <property type="component" value="Unassembled WGS sequence"/>
</dbReference>
<evidence type="ECO:0000256" key="5">
    <source>
        <dbReference type="ARBA" id="ARBA00022801"/>
    </source>
</evidence>
<dbReference type="Pfam" id="PF04029">
    <property type="entry name" value="2-ph_phosp"/>
    <property type="match status" value="1"/>
</dbReference>
<evidence type="ECO:0000256" key="3">
    <source>
        <dbReference type="ARBA" id="ARBA00012953"/>
    </source>
</evidence>
<dbReference type="RefSeq" id="WP_181538531.1">
    <property type="nucleotide sequence ID" value="NZ_JACDUU010000008.1"/>
</dbReference>
<dbReference type="InterPro" id="IPR005238">
    <property type="entry name" value="ComB-like"/>
</dbReference>
<evidence type="ECO:0000256" key="4">
    <source>
        <dbReference type="ARBA" id="ARBA00021948"/>
    </source>
</evidence>
<keyword evidence="8" id="KW-1133">Transmembrane helix</keyword>
<accession>A0A7V9Z2B7</accession>
<dbReference type="EMBL" id="JACDUU010000008">
    <property type="protein sequence ID" value="MBA2872782.1"/>
    <property type="molecule type" value="Genomic_DNA"/>
</dbReference>
<dbReference type="GO" id="GO:0000287">
    <property type="term" value="F:magnesium ion binding"/>
    <property type="evidence" value="ECO:0007669"/>
    <property type="project" value="InterPro"/>
</dbReference>
<keyword evidence="8" id="KW-0812">Transmembrane</keyword>
<dbReference type="GO" id="GO:0050545">
    <property type="term" value="F:sulfopyruvate decarboxylase activity"/>
    <property type="evidence" value="ECO:0007669"/>
    <property type="project" value="TreeGrafter"/>
</dbReference>
<gene>
    <name evidence="9" type="ORF">HNQ85_003094</name>
</gene>
<evidence type="ECO:0000256" key="8">
    <source>
        <dbReference type="SAM" id="Phobius"/>
    </source>
</evidence>
<evidence type="ECO:0000256" key="1">
    <source>
        <dbReference type="ARBA" id="ARBA00001946"/>
    </source>
</evidence>
<keyword evidence="8" id="KW-0472">Membrane</keyword>
<keyword evidence="6" id="KW-0460">Magnesium</keyword>
<proteinExistence type="inferred from homology"/>
<evidence type="ECO:0000256" key="7">
    <source>
        <dbReference type="ARBA" id="ARBA00033711"/>
    </source>
</evidence>
<evidence type="ECO:0000256" key="2">
    <source>
        <dbReference type="ARBA" id="ARBA00009997"/>
    </source>
</evidence>
<comment type="similarity">
    <text evidence="2">Belongs to the ComB family.</text>
</comment>
<name>A0A7V9Z2B7_9BACL</name>
<evidence type="ECO:0000313" key="9">
    <source>
        <dbReference type="EMBL" id="MBA2872782.1"/>
    </source>
</evidence>
<dbReference type="PANTHER" id="PTHR37311">
    <property type="entry name" value="2-PHOSPHOSULFOLACTATE PHOSPHATASE-RELATED"/>
    <property type="match status" value="1"/>
</dbReference>
<evidence type="ECO:0000256" key="6">
    <source>
        <dbReference type="ARBA" id="ARBA00022842"/>
    </source>
</evidence>
<dbReference type="GO" id="GO:0050532">
    <property type="term" value="F:2-phosphosulfolactate phosphatase activity"/>
    <property type="evidence" value="ECO:0007669"/>
    <property type="project" value="UniProtKB-EC"/>
</dbReference>
<dbReference type="Gene3D" id="3.90.1560.10">
    <property type="entry name" value="ComB-like"/>
    <property type="match status" value="1"/>
</dbReference>
<dbReference type="InterPro" id="IPR036702">
    <property type="entry name" value="ComB-like_sf"/>
</dbReference>
<comment type="caution">
    <text evidence="9">The sequence shown here is derived from an EMBL/GenBank/DDBJ whole genome shotgun (WGS) entry which is preliminary data.</text>
</comment>
<organism evidence="9 10">
    <name type="scientific">[Anoxybacillus] calidus</name>
    <dbReference type="NCBI Taxonomy" id="575178"/>
    <lineage>
        <taxon>Bacteria</taxon>
        <taxon>Bacillati</taxon>
        <taxon>Bacillota</taxon>
        <taxon>Bacilli</taxon>
        <taxon>Bacillales</taxon>
        <taxon>Anoxybacillaceae</taxon>
        <taxon>Paranoxybacillus</taxon>
    </lineage>
</organism>
<feature type="transmembrane region" description="Helical" evidence="8">
    <location>
        <begin position="21"/>
        <end position="42"/>
    </location>
</feature>